<dbReference type="OMA" id="DNTDCSA"/>
<reference evidence="3 4" key="1">
    <citation type="journal article" date="2018" name="Nat. Ecol. Evol.">
        <title>Shark genomes provide insights into elasmobranch evolution and the origin of vertebrates.</title>
        <authorList>
            <person name="Hara Y"/>
            <person name="Yamaguchi K"/>
            <person name="Onimaru K"/>
            <person name="Kadota M"/>
            <person name="Koyanagi M"/>
            <person name="Keeley SD"/>
            <person name="Tatsumi K"/>
            <person name="Tanaka K"/>
            <person name="Motone F"/>
            <person name="Kageyama Y"/>
            <person name="Nozu R"/>
            <person name="Adachi N"/>
            <person name="Nishimura O"/>
            <person name="Nakagawa R"/>
            <person name="Tanegashima C"/>
            <person name="Kiyatake I"/>
            <person name="Matsumoto R"/>
            <person name="Murakumo K"/>
            <person name="Nishida K"/>
            <person name="Terakita A"/>
            <person name="Kuratani S"/>
            <person name="Sato K"/>
            <person name="Hyodo S Kuraku.S."/>
        </authorList>
    </citation>
    <scope>NUCLEOTIDE SEQUENCE [LARGE SCALE GENOMIC DNA]</scope>
</reference>
<dbReference type="GO" id="GO:0003779">
    <property type="term" value="F:actin binding"/>
    <property type="evidence" value="ECO:0007669"/>
    <property type="project" value="InterPro"/>
</dbReference>
<accession>A0A401NW33</accession>
<evidence type="ECO:0000259" key="2">
    <source>
        <dbReference type="PROSITE" id="PS51082"/>
    </source>
</evidence>
<sequence>MPIPPPPPPPPAAPPPPLAFSQSNAVTPKMTRDDQRNRGALLNDITKGAKLRKVTNANDRSAPIIENAKGGGGGGGGGFGAGPLSGGRVTSMGSLFQGGVPKLRPVGHRDNSDSTSSKTALNLPGTRSAAPRPPSSSNRYSDDSDSQSKTSPPELPRVHRPSLPDLSSTSRPSSAGGLMRGVAPPPPSPSPSQNRPPPPARDPPNRGAAPPPPPLAMRNGAREVPPPPPPYRTPSSDPPNRGKPPPPPPMRTPAPPPPPIRNGHRDPVGSSSKSFTDDFESKYSFHPIEDFPAPEEYHHFQKMYPSKLNRAVRGAPPLPPVAR</sequence>
<dbReference type="OrthoDB" id="5877983at2759"/>
<keyword evidence="4" id="KW-1185">Reference proteome</keyword>
<feature type="region of interest" description="Disordered" evidence="1">
    <location>
        <begin position="1"/>
        <end position="281"/>
    </location>
</feature>
<comment type="caution">
    <text evidence="3">The sequence shown here is derived from an EMBL/GenBank/DDBJ whole genome shotgun (WGS) entry which is preliminary data.</text>
</comment>
<protein>
    <recommendedName>
        <fullName evidence="2">WH2 domain-containing protein</fullName>
    </recommendedName>
</protein>
<feature type="compositionally biased region" description="Pro residues" evidence="1">
    <location>
        <begin position="183"/>
        <end position="202"/>
    </location>
</feature>
<dbReference type="Proteomes" id="UP000288216">
    <property type="component" value="Unassembled WGS sequence"/>
</dbReference>
<dbReference type="PROSITE" id="PS51082">
    <property type="entry name" value="WH2"/>
    <property type="match status" value="1"/>
</dbReference>
<evidence type="ECO:0000313" key="4">
    <source>
        <dbReference type="Proteomes" id="UP000288216"/>
    </source>
</evidence>
<feature type="compositionally biased region" description="Low complexity" evidence="1">
    <location>
        <begin position="127"/>
        <end position="139"/>
    </location>
</feature>
<proteinExistence type="predicted"/>
<feature type="compositionally biased region" description="Pro residues" evidence="1">
    <location>
        <begin position="241"/>
        <end position="260"/>
    </location>
</feature>
<organism evidence="3 4">
    <name type="scientific">Scyliorhinus torazame</name>
    <name type="common">Cloudy catshark</name>
    <name type="synonym">Catulus torazame</name>
    <dbReference type="NCBI Taxonomy" id="75743"/>
    <lineage>
        <taxon>Eukaryota</taxon>
        <taxon>Metazoa</taxon>
        <taxon>Chordata</taxon>
        <taxon>Craniata</taxon>
        <taxon>Vertebrata</taxon>
        <taxon>Chondrichthyes</taxon>
        <taxon>Elasmobranchii</taxon>
        <taxon>Galeomorphii</taxon>
        <taxon>Galeoidea</taxon>
        <taxon>Carcharhiniformes</taxon>
        <taxon>Scyliorhinidae</taxon>
        <taxon>Scyliorhinus</taxon>
    </lineage>
</organism>
<feature type="domain" description="WH2" evidence="2">
    <location>
        <begin position="37"/>
        <end position="54"/>
    </location>
</feature>
<dbReference type="AlphaFoldDB" id="A0A401NW33"/>
<feature type="compositionally biased region" description="Gly residues" evidence="1">
    <location>
        <begin position="69"/>
        <end position="85"/>
    </location>
</feature>
<name>A0A401NW33_SCYTO</name>
<feature type="compositionally biased region" description="Pro residues" evidence="1">
    <location>
        <begin position="1"/>
        <end position="18"/>
    </location>
</feature>
<dbReference type="Pfam" id="PF02205">
    <property type="entry name" value="WH2"/>
    <property type="match status" value="1"/>
</dbReference>
<evidence type="ECO:0000313" key="3">
    <source>
        <dbReference type="EMBL" id="GCB65085.1"/>
    </source>
</evidence>
<gene>
    <name evidence="3" type="ORF">scyTo_0000374</name>
</gene>
<dbReference type="EMBL" id="BFAA01000069">
    <property type="protein sequence ID" value="GCB65085.1"/>
    <property type="molecule type" value="Genomic_DNA"/>
</dbReference>
<dbReference type="STRING" id="75743.A0A401NW33"/>
<dbReference type="InterPro" id="IPR003124">
    <property type="entry name" value="WH2_dom"/>
</dbReference>
<evidence type="ECO:0000256" key="1">
    <source>
        <dbReference type="SAM" id="MobiDB-lite"/>
    </source>
</evidence>